<dbReference type="InterPro" id="IPR036388">
    <property type="entry name" value="WH-like_DNA-bd_sf"/>
</dbReference>
<keyword evidence="1" id="KW-0805">Transcription regulation</keyword>
<keyword evidence="3" id="KW-0804">Transcription</keyword>
<dbReference type="Pfam" id="PF08220">
    <property type="entry name" value="HTH_DeoR"/>
    <property type="match status" value="1"/>
</dbReference>
<dbReference type="Pfam" id="PF00455">
    <property type="entry name" value="DeoRC"/>
    <property type="match status" value="1"/>
</dbReference>
<evidence type="ECO:0000256" key="3">
    <source>
        <dbReference type="ARBA" id="ARBA00023163"/>
    </source>
</evidence>
<evidence type="ECO:0000256" key="2">
    <source>
        <dbReference type="ARBA" id="ARBA00023125"/>
    </source>
</evidence>
<dbReference type="PRINTS" id="PR00037">
    <property type="entry name" value="HTHLACR"/>
</dbReference>
<reference evidence="5 6" key="1">
    <citation type="submission" date="2015-09" db="EMBL/GenBank/DDBJ databases">
        <authorList>
            <consortium name="Pathogen Informatics"/>
        </authorList>
    </citation>
    <scope>NUCLEOTIDE SEQUENCE [LARGE SCALE GENOMIC DNA]</scope>
    <source>
        <strain evidence="5 6">2789STDY5834876</strain>
    </source>
</reference>
<dbReference type="OrthoDB" id="9797223at2"/>
<dbReference type="RefSeq" id="WP_050641764.1">
    <property type="nucleotide sequence ID" value="NZ_CABKUE010000009.1"/>
</dbReference>
<dbReference type="GO" id="GO:0016740">
    <property type="term" value="F:transferase activity"/>
    <property type="evidence" value="ECO:0007669"/>
    <property type="project" value="UniProtKB-KW"/>
</dbReference>
<dbReference type="PANTHER" id="PTHR30363:SF56">
    <property type="entry name" value="TRANSCRIPTIONAL REGULATOR, DEOR FAMILY"/>
    <property type="match status" value="1"/>
</dbReference>
<dbReference type="GO" id="GO:0003677">
    <property type="term" value="F:DNA binding"/>
    <property type="evidence" value="ECO:0007669"/>
    <property type="project" value="UniProtKB-KW"/>
</dbReference>
<dbReference type="InterPro" id="IPR037171">
    <property type="entry name" value="NagB/RpiA_transferase-like"/>
</dbReference>
<dbReference type="InterPro" id="IPR001034">
    <property type="entry name" value="DeoR_HTH"/>
</dbReference>
<dbReference type="SUPFAM" id="SSF100950">
    <property type="entry name" value="NagB/RpiA/CoA transferase-like"/>
    <property type="match status" value="1"/>
</dbReference>
<dbReference type="AlphaFoldDB" id="A0A173YM55"/>
<organism evidence="5 6">
    <name type="scientific">Faecalicatena contorta</name>
    <dbReference type="NCBI Taxonomy" id="39482"/>
    <lineage>
        <taxon>Bacteria</taxon>
        <taxon>Bacillati</taxon>
        <taxon>Bacillota</taxon>
        <taxon>Clostridia</taxon>
        <taxon>Lachnospirales</taxon>
        <taxon>Lachnospiraceae</taxon>
        <taxon>Faecalicatena</taxon>
    </lineage>
</organism>
<dbReference type="SUPFAM" id="SSF46785">
    <property type="entry name" value="Winged helix' DNA-binding domain"/>
    <property type="match status" value="1"/>
</dbReference>
<dbReference type="SMART" id="SM01134">
    <property type="entry name" value="DeoRC"/>
    <property type="match status" value="1"/>
</dbReference>
<dbReference type="Gene3D" id="3.40.50.1360">
    <property type="match status" value="1"/>
</dbReference>
<name>A0A173YM55_9FIRM</name>
<dbReference type="PROSITE" id="PS51000">
    <property type="entry name" value="HTH_DEOR_2"/>
    <property type="match status" value="1"/>
</dbReference>
<dbReference type="EMBL" id="CYZU01000001">
    <property type="protein sequence ID" value="CUN64640.1"/>
    <property type="molecule type" value="Genomic_DNA"/>
</dbReference>
<sequence length="248" mass="27705">MLLRKRHQEILRLLENRKSVTLQELMEEFSASESTIRRDLTALHKEGKLVKVFGGAVLAGDTFHTKDEKVSNREEVNRTEKIKIARYAASMIKKDDFVYLDAGTTTGYMIDYIQERSATYVTNGVSHARRLAAMGFKTMIIGGELKESTEAVVGGEALNSLEKFHFTIGFFGANGITKKNGYTTPDVSEALVKQKAMEKSQKKYMLCDAAKFGNVCSVTFGEFSSAIILTNYVPKNIYENSSNLIAIR</sequence>
<dbReference type="InterPro" id="IPR014036">
    <property type="entry name" value="DeoR-like_C"/>
</dbReference>
<dbReference type="Gene3D" id="1.10.10.10">
    <property type="entry name" value="Winged helix-like DNA-binding domain superfamily/Winged helix DNA-binding domain"/>
    <property type="match status" value="1"/>
</dbReference>
<evidence type="ECO:0000313" key="5">
    <source>
        <dbReference type="EMBL" id="CUN64640.1"/>
    </source>
</evidence>
<dbReference type="InterPro" id="IPR050313">
    <property type="entry name" value="Carb_Metab_HTH_regulators"/>
</dbReference>
<accession>A0A173YM55</accession>
<keyword evidence="5" id="KW-0808">Transferase</keyword>
<evidence type="ECO:0000313" key="6">
    <source>
        <dbReference type="Proteomes" id="UP000095544"/>
    </source>
</evidence>
<protein>
    <submittedName>
        <fullName evidence="5">Lactose phosphotransferase system repressor</fullName>
    </submittedName>
</protein>
<dbReference type="InterPro" id="IPR018356">
    <property type="entry name" value="Tscrpt_reg_HTH_DeoR_CS"/>
</dbReference>
<dbReference type="SMART" id="SM00420">
    <property type="entry name" value="HTH_DEOR"/>
    <property type="match status" value="1"/>
</dbReference>
<gene>
    <name evidence="5" type="primary">lacR_1</name>
    <name evidence="5" type="ORF">ERS852491_00138</name>
</gene>
<dbReference type="GO" id="GO:0003700">
    <property type="term" value="F:DNA-binding transcription factor activity"/>
    <property type="evidence" value="ECO:0007669"/>
    <property type="project" value="InterPro"/>
</dbReference>
<dbReference type="PANTHER" id="PTHR30363">
    <property type="entry name" value="HTH-TYPE TRANSCRIPTIONAL REGULATOR SRLR-RELATED"/>
    <property type="match status" value="1"/>
</dbReference>
<keyword evidence="2" id="KW-0238">DNA-binding</keyword>
<proteinExistence type="predicted"/>
<evidence type="ECO:0000259" key="4">
    <source>
        <dbReference type="PROSITE" id="PS51000"/>
    </source>
</evidence>
<dbReference type="PROSITE" id="PS00894">
    <property type="entry name" value="HTH_DEOR_1"/>
    <property type="match status" value="1"/>
</dbReference>
<feature type="domain" description="HTH deoR-type" evidence="4">
    <location>
        <begin position="3"/>
        <end position="58"/>
    </location>
</feature>
<dbReference type="Proteomes" id="UP000095544">
    <property type="component" value="Unassembled WGS sequence"/>
</dbReference>
<dbReference type="STRING" id="39482.ERS852491_00138"/>
<evidence type="ECO:0000256" key="1">
    <source>
        <dbReference type="ARBA" id="ARBA00023015"/>
    </source>
</evidence>
<dbReference type="InterPro" id="IPR036390">
    <property type="entry name" value="WH_DNA-bd_sf"/>
</dbReference>